<sequence length="191" mass="21401">MPEKRVIQQEPLSRGHMNPVAINTFNINFMKATFTLTNTIPQYVASNSGPWQIFETKICCYAADVCGSRACHGTFFLLTGPSEFSPGNYLEENGELFHSKVILGGINLNTSPFKSIWTAGCCASKESNSARVQRAQSFLVMGNNTKDRKWLNQTEMNVLELEEHLTLSGLPLVNLFPRNKLCRLPENNIKL</sequence>
<dbReference type="AlphaFoldDB" id="A0AAU9WN75"/>
<proteinExistence type="predicted"/>
<feature type="domain" description="DNA/RNA non-specific endonuclease/pyrophosphatase/phosphodiesterase" evidence="1">
    <location>
        <begin position="8"/>
        <end position="163"/>
    </location>
</feature>
<dbReference type="Proteomes" id="UP001159428">
    <property type="component" value="Unassembled WGS sequence"/>
</dbReference>
<dbReference type="InterPro" id="IPR001604">
    <property type="entry name" value="Endo_G_ENPP1-like_dom"/>
</dbReference>
<dbReference type="Pfam" id="PF01223">
    <property type="entry name" value="Endonuclease_NS"/>
    <property type="match status" value="1"/>
</dbReference>
<dbReference type="InterPro" id="IPR039015">
    <property type="entry name" value="ENDOD1"/>
</dbReference>
<name>A0AAU9WN75_9CNID</name>
<dbReference type="GO" id="GO:0003676">
    <property type="term" value="F:nucleic acid binding"/>
    <property type="evidence" value="ECO:0007669"/>
    <property type="project" value="InterPro"/>
</dbReference>
<gene>
    <name evidence="2" type="ORF">PMEA_00008478</name>
</gene>
<dbReference type="GO" id="GO:0016787">
    <property type="term" value="F:hydrolase activity"/>
    <property type="evidence" value="ECO:0007669"/>
    <property type="project" value="InterPro"/>
</dbReference>
<organism evidence="2 3">
    <name type="scientific">Pocillopora meandrina</name>
    <dbReference type="NCBI Taxonomy" id="46732"/>
    <lineage>
        <taxon>Eukaryota</taxon>
        <taxon>Metazoa</taxon>
        <taxon>Cnidaria</taxon>
        <taxon>Anthozoa</taxon>
        <taxon>Hexacorallia</taxon>
        <taxon>Scleractinia</taxon>
        <taxon>Astrocoeniina</taxon>
        <taxon>Pocilloporidae</taxon>
        <taxon>Pocillopora</taxon>
    </lineage>
</organism>
<comment type="caution">
    <text evidence="2">The sequence shown here is derived from an EMBL/GenBank/DDBJ whole genome shotgun (WGS) entry which is preliminary data.</text>
</comment>
<dbReference type="SUPFAM" id="SSF54060">
    <property type="entry name" value="His-Me finger endonucleases"/>
    <property type="match status" value="1"/>
</dbReference>
<dbReference type="PANTHER" id="PTHR21472:SF7">
    <property type="entry name" value="ENDONUCLEASE G, MITOCHONDRIAL-LIKE ISOFORM X2"/>
    <property type="match status" value="1"/>
</dbReference>
<evidence type="ECO:0000313" key="3">
    <source>
        <dbReference type="Proteomes" id="UP001159428"/>
    </source>
</evidence>
<dbReference type="Gene3D" id="3.40.570.10">
    <property type="entry name" value="Extracellular Endonuclease, subunit A"/>
    <property type="match status" value="1"/>
</dbReference>
<protein>
    <recommendedName>
        <fullName evidence="1">DNA/RNA non-specific endonuclease/pyrophosphatase/phosphodiesterase domain-containing protein</fullName>
    </recommendedName>
</protein>
<dbReference type="PANTHER" id="PTHR21472">
    <property type="entry name" value="ENDONUCLEASE DOMAIN-CONTAINING 1 PROTEIN ENDOD1"/>
    <property type="match status" value="1"/>
</dbReference>
<dbReference type="EMBL" id="CALNXJ010000017">
    <property type="protein sequence ID" value="CAH3119784.1"/>
    <property type="molecule type" value="Genomic_DNA"/>
</dbReference>
<evidence type="ECO:0000259" key="1">
    <source>
        <dbReference type="Pfam" id="PF01223"/>
    </source>
</evidence>
<dbReference type="InterPro" id="IPR044925">
    <property type="entry name" value="His-Me_finger_sf"/>
</dbReference>
<accession>A0AAU9WN75</accession>
<reference evidence="2 3" key="1">
    <citation type="submission" date="2022-05" db="EMBL/GenBank/DDBJ databases">
        <authorList>
            <consortium name="Genoscope - CEA"/>
            <person name="William W."/>
        </authorList>
    </citation>
    <scope>NUCLEOTIDE SEQUENCE [LARGE SCALE GENOMIC DNA]</scope>
</reference>
<evidence type="ECO:0000313" key="2">
    <source>
        <dbReference type="EMBL" id="CAH3119784.1"/>
    </source>
</evidence>
<dbReference type="GO" id="GO:0046872">
    <property type="term" value="F:metal ion binding"/>
    <property type="evidence" value="ECO:0007669"/>
    <property type="project" value="InterPro"/>
</dbReference>
<dbReference type="InterPro" id="IPR044929">
    <property type="entry name" value="DNA/RNA_non-sp_Endonuclease_sf"/>
</dbReference>
<keyword evidence="3" id="KW-1185">Reference proteome</keyword>